<evidence type="ECO:0000256" key="1">
    <source>
        <dbReference type="SAM" id="MobiDB-lite"/>
    </source>
</evidence>
<dbReference type="Gene3D" id="2.80.10.50">
    <property type="match status" value="1"/>
</dbReference>
<dbReference type="Proteomes" id="UP000612585">
    <property type="component" value="Unassembled WGS sequence"/>
</dbReference>
<comment type="caution">
    <text evidence="3">The sequence shown here is derived from an EMBL/GenBank/DDBJ whole genome shotgun (WGS) entry which is preliminary data.</text>
</comment>
<dbReference type="InterPro" id="IPR007934">
    <property type="entry name" value="AbfB_ABD"/>
</dbReference>
<feature type="region of interest" description="Disordered" evidence="1">
    <location>
        <begin position="89"/>
        <end position="151"/>
    </location>
</feature>
<dbReference type="GO" id="GO:0046373">
    <property type="term" value="P:L-arabinose metabolic process"/>
    <property type="evidence" value="ECO:0007669"/>
    <property type="project" value="InterPro"/>
</dbReference>
<organism evidence="3 4">
    <name type="scientific">Virgisporangium aurantiacum</name>
    <dbReference type="NCBI Taxonomy" id="175570"/>
    <lineage>
        <taxon>Bacteria</taxon>
        <taxon>Bacillati</taxon>
        <taxon>Actinomycetota</taxon>
        <taxon>Actinomycetes</taxon>
        <taxon>Micromonosporales</taxon>
        <taxon>Micromonosporaceae</taxon>
        <taxon>Virgisporangium</taxon>
    </lineage>
</organism>
<feature type="domain" description="Alpha-L-arabinofuranosidase B arabinose-binding" evidence="2">
    <location>
        <begin position="170"/>
        <end position="292"/>
    </location>
</feature>
<reference evidence="3" key="1">
    <citation type="submission" date="2021-01" db="EMBL/GenBank/DDBJ databases">
        <title>Whole genome shotgun sequence of Virgisporangium aurantiacum NBRC 16421.</title>
        <authorList>
            <person name="Komaki H."/>
            <person name="Tamura T."/>
        </authorList>
    </citation>
    <scope>NUCLEOTIDE SEQUENCE</scope>
    <source>
        <strain evidence="3">NBRC 16421</strain>
    </source>
</reference>
<evidence type="ECO:0000313" key="4">
    <source>
        <dbReference type="Proteomes" id="UP000612585"/>
    </source>
</evidence>
<name>A0A8J3ZJ71_9ACTN</name>
<protein>
    <recommendedName>
        <fullName evidence="2">Alpha-L-arabinofuranosidase B arabinose-binding domain-containing protein</fullName>
    </recommendedName>
</protein>
<dbReference type="CDD" id="cd23399">
    <property type="entry name" value="beta-trefoil_ABD_ABFB"/>
    <property type="match status" value="1"/>
</dbReference>
<evidence type="ECO:0000259" key="2">
    <source>
        <dbReference type="Pfam" id="PF05270"/>
    </source>
</evidence>
<dbReference type="AlphaFoldDB" id="A0A8J3ZJ71"/>
<sequence>MSQEDLVETRLRIGRWLPSHETTIHRRETTGGSADVEPIVRPLPTTEVDDAPSVPRWTRASGPRWTLVAMAVSLAAMLLVGAAVDQWTDSAPNTRRGTDPDTRAGATASPGTSSAPAGAVLPPPDLVGHVAESWRGTPGTSNTDTGAAGPQMTVGARIGLEPVSRPGFRVRHRNFVGRTDLIGPASNQLDRADSSFTVRKGLADPRCFSLEAVNFPGFFLRHRNFEIRLNRYDRSAQYAQDATFCVVTGLAGQQISLRSINFPDRYLSHRGDELRLDRLDQSSATRLAMTFAVRPALLPARSG</sequence>
<evidence type="ECO:0000313" key="3">
    <source>
        <dbReference type="EMBL" id="GIJ64874.1"/>
    </source>
</evidence>
<dbReference type="SUPFAM" id="SSF110221">
    <property type="entry name" value="AbfB domain"/>
    <property type="match status" value="1"/>
</dbReference>
<accession>A0A8J3ZJ71</accession>
<feature type="compositionally biased region" description="Low complexity" evidence="1">
    <location>
        <begin position="104"/>
        <end position="119"/>
    </location>
</feature>
<gene>
    <name evidence="3" type="ORF">Vau01_123900</name>
</gene>
<dbReference type="Pfam" id="PF05270">
    <property type="entry name" value="AbfB"/>
    <property type="match status" value="1"/>
</dbReference>
<dbReference type="InterPro" id="IPR036195">
    <property type="entry name" value="AbfB_ABD_sf"/>
</dbReference>
<keyword evidence="4" id="KW-1185">Reference proteome</keyword>
<dbReference type="GO" id="GO:0046556">
    <property type="term" value="F:alpha-L-arabinofuranosidase activity"/>
    <property type="evidence" value="ECO:0007669"/>
    <property type="project" value="InterPro"/>
</dbReference>
<proteinExistence type="predicted"/>
<dbReference type="EMBL" id="BOPG01000135">
    <property type="protein sequence ID" value="GIJ64874.1"/>
    <property type="molecule type" value="Genomic_DNA"/>
</dbReference>